<dbReference type="SMART" id="SM00729">
    <property type="entry name" value="Elp3"/>
    <property type="match status" value="1"/>
</dbReference>
<dbReference type="Pfam" id="PF13186">
    <property type="entry name" value="SPASM"/>
    <property type="match status" value="1"/>
</dbReference>
<dbReference type="Gene3D" id="3.20.20.70">
    <property type="entry name" value="Aldolase class I"/>
    <property type="match status" value="1"/>
</dbReference>
<dbReference type="InterPro" id="IPR007197">
    <property type="entry name" value="rSAM"/>
</dbReference>
<dbReference type="PROSITE" id="PS51918">
    <property type="entry name" value="RADICAL_SAM"/>
    <property type="match status" value="1"/>
</dbReference>
<organism evidence="8 9">
    <name type="scientific">Azospirillum himalayense</name>
    <dbReference type="NCBI Taxonomy" id="654847"/>
    <lineage>
        <taxon>Bacteria</taxon>
        <taxon>Pseudomonadati</taxon>
        <taxon>Pseudomonadota</taxon>
        <taxon>Alphaproteobacteria</taxon>
        <taxon>Rhodospirillales</taxon>
        <taxon>Azospirillaceae</taxon>
        <taxon>Azospirillum</taxon>
    </lineage>
</organism>
<evidence type="ECO:0000256" key="2">
    <source>
        <dbReference type="ARBA" id="ARBA00022485"/>
    </source>
</evidence>
<dbReference type="Proteomes" id="UP001596166">
    <property type="component" value="Unassembled WGS sequence"/>
</dbReference>
<protein>
    <submittedName>
        <fullName evidence="8">Radical SAM/SPASM domain-containing protein</fullName>
    </submittedName>
</protein>
<proteinExistence type="predicted"/>
<dbReference type="PANTHER" id="PTHR11228">
    <property type="entry name" value="RADICAL SAM DOMAIN PROTEIN"/>
    <property type="match status" value="1"/>
</dbReference>
<evidence type="ECO:0000256" key="3">
    <source>
        <dbReference type="ARBA" id="ARBA00022691"/>
    </source>
</evidence>
<evidence type="ECO:0000256" key="5">
    <source>
        <dbReference type="ARBA" id="ARBA00023004"/>
    </source>
</evidence>
<keyword evidence="5" id="KW-0408">Iron</keyword>
<sequence length="514" mass="56809">MCMIALRSCLSWECATDMDLILTSKASTSAVLQARLAGRGWRVHKVTAVEDAETRRAWNRAARAGGPVVVVNYPVETGGDADTVEAFVAAVLQRPGALYYAPRPNDFLSVAEPALAGMGAATPLDGGNEGPLDRLRKSARKLFRSAPSGPLPSGPAPSGPVPLTPRVLAAWGLSWVPWHPAPAALRRDLIDRVERFFPHPLSLHVIVLNKCNLKCIMCPYHSPAYRAGHRSDYFDEYRSMTPETFEKIAEYAADLGVTLQFGQIEEVLMHKKAIDYIARAKELGVPHVHLTTNGTLLTPEKASALADSGIDSVMFSVDALNADTYHSIRGDDLDRLERHILDFLAKAKPRGTRVGASFILQPQSLEERDAFLAKWRKTGLDYITFYALSRQDVATGRPLDRAEFYDKGERYPCATPWFQSVVFPDGEVSLCCKTMNDVGWRGVVSVGDLNTAPLDAIWTGERYALVRDELLGNRFESFDVCSDCEIWSAGTMLTEEGPGYVRTYNETLESYTFR</sequence>
<dbReference type="SFLD" id="SFLDS00029">
    <property type="entry name" value="Radical_SAM"/>
    <property type="match status" value="1"/>
</dbReference>
<keyword evidence="9" id="KW-1185">Reference proteome</keyword>
<dbReference type="InterPro" id="IPR058240">
    <property type="entry name" value="rSAM_sf"/>
</dbReference>
<dbReference type="InterPro" id="IPR050377">
    <property type="entry name" value="Radical_SAM_PqqE_MftC-like"/>
</dbReference>
<name>A0ABW0G0E2_9PROT</name>
<evidence type="ECO:0000313" key="9">
    <source>
        <dbReference type="Proteomes" id="UP001596166"/>
    </source>
</evidence>
<dbReference type="InterPro" id="IPR023885">
    <property type="entry name" value="4Fe4S-binding_SPASM_dom"/>
</dbReference>
<evidence type="ECO:0000259" key="7">
    <source>
        <dbReference type="PROSITE" id="PS51918"/>
    </source>
</evidence>
<reference evidence="9" key="1">
    <citation type="journal article" date="2019" name="Int. J. Syst. Evol. Microbiol.">
        <title>The Global Catalogue of Microorganisms (GCM) 10K type strain sequencing project: providing services to taxonomists for standard genome sequencing and annotation.</title>
        <authorList>
            <consortium name="The Broad Institute Genomics Platform"/>
            <consortium name="The Broad Institute Genome Sequencing Center for Infectious Disease"/>
            <person name="Wu L."/>
            <person name="Ma J."/>
        </authorList>
    </citation>
    <scope>NUCLEOTIDE SEQUENCE [LARGE SCALE GENOMIC DNA]</scope>
    <source>
        <strain evidence="9">CCUG 58760</strain>
    </source>
</reference>
<evidence type="ECO:0000256" key="1">
    <source>
        <dbReference type="ARBA" id="ARBA00001966"/>
    </source>
</evidence>
<gene>
    <name evidence="8" type="ORF">ACFPMG_04795</name>
</gene>
<evidence type="ECO:0000256" key="4">
    <source>
        <dbReference type="ARBA" id="ARBA00022723"/>
    </source>
</evidence>
<dbReference type="SFLD" id="SFLDG01387">
    <property type="entry name" value="BtrN-like_SPASM_domain_contain"/>
    <property type="match status" value="1"/>
</dbReference>
<keyword evidence="4" id="KW-0479">Metal-binding</keyword>
<evidence type="ECO:0000313" key="8">
    <source>
        <dbReference type="EMBL" id="MFC5354319.1"/>
    </source>
</evidence>
<dbReference type="InterPro" id="IPR006638">
    <property type="entry name" value="Elp3/MiaA/NifB-like_rSAM"/>
</dbReference>
<dbReference type="SUPFAM" id="SSF102114">
    <property type="entry name" value="Radical SAM enzymes"/>
    <property type="match status" value="1"/>
</dbReference>
<dbReference type="SFLD" id="SFLDG01067">
    <property type="entry name" value="SPASM/twitch_domain_containing"/>
    <property type="match status" value="1"/>
</dbReference>
<keyword evidence="3" id="KW-0949">S-adenosyl-L-methionine</keyword>
<dbReference type="Pfam" id="PF04055">
    <property type="entry name" value="Radical_SAM"/>
    <property type="match status" value="1"/>
</dbReference>
<dbReference type="EMBL" id="JBHSLC010000006">
    <property type="protein sequence ID" value="MFC5354319.1"/>
    <property type="molecule type" value="Genomic_DNA"/>
</dbReference>
<dbReference type="RefSeq" id="WP_376994063.1">
    <property type="nucleotide sequence ID" value="NZ_JBHSLC010000006.1"/>
</dbReference>
<dbReference type="PANTHER" id="PTHR11228:SF34">
    <property type="entry name" value="TUNGSTEN-CONTAINING ALDEHYDE FERREDOXIN OXIDOREDUCTASE COFACTOR MODIFYING PROTEIN"/>
    <property type="match status" value="1"/>
</dbReference>
<keyword evidence="2" id="KW-0004">4Fe-4S</keyword>
<dbReference type="CDD" id="cd21109">
    <property type="entry name" value="SPASM"/>
    <property type="match status" value="1"/>
</dbReference>
<evidence type="ECO:0000256" key="6">
    <source>
        <dbReference type="ARBA" id="ARBA00023014"/>
    </source>
</evidence>
<dbReference type="InterPro" id="IPR034391">
    <property type="entry name" value="AdoMet-like_SPASM_containing"/>
</dbReference>
<comment type="caution">
    <text evidence="8">The sequence shown here is derived from an EMBL/GenBank/DDBJ whole genome shotgun (WGS) entry which is preliminary data.</text>
</comment>
<keyword evidence="6" id="KW-0411">Iron-sulfur</keyword>
<dbReference type="CDD" id="cd01335">
    <property type="entry name" value="Radical_SAM"/>
    <property type="match status" value="1"/>
</dbReference>
<comment type="cofactor">
    <cofactor evidence="1">
        <name>[4Fe-4S] cluster</name>
        <dbReference type="ChEBI" id="CHEBI:49883"/>
    </cofactor>
</comment>
<feature type="domain" description="Radical SAM core" evidence="7">
    <location>
        <begin position="197"/>
        <end position="424"/>
    </location>
</feature>
<accession>A0ABW0G0E2</accession>
<dbReference type="InterPro" id="IPR013785">
    <property type="entry name" value="Aldolase_TIM"/>
</dbReference>